<dbReference type="Pfam" id="PF00676">
    <property type="entry name" value="E1_dh"/>
    <property type="match status" value="1"/>
</dbReference>
<comment type="similarity">
    <text evidence="4">Belongs to the BCKDHA family.</text>
</comment>
<feature type="domain" description="Dehydrogenase E1 component" evidence="5">
    <location>
        <begin position="28"/>
        <end position="325"/>
    </location>
</feature>
<name>A0A1I0KVA4_9BACT</name>
<dbReference type="EC" id="1.2.4.4" evidence="4"/>
<keyword evidence="7" id="KW-1185">Reference proteome</keyword>
<evidence type="ECO:0000313" key="7">
    <source>
        <dbReference type="Proteomes" id="UP000199181"/>
    </source>
</evidence>
<reference evidence="7" key="1">
    <citation type="submission" date="2016-10" db="EMBL/GenBank/DDBJ databases">
        <authorList>
            <person name="Varghese N."/>
            <person name="Submissions S."/>
        </authorList>
    </citation>
    <scope>NUCLEOTIDE SEQUENCE [LARGE SCALE GENOMIC DNA]</scope>
    <source>
        <strain evidence="7">DSM 16858</strain>
    </source>
</reference>
<dbReference type="RefSeq" id="WP_093524489.1">
    <property type="nucleotide sequence ID" value="NZ_FOIJ01000014.1"/>
</dbReference>
<gene>
    <name evidence="6" type="ORF">SAMN05443639_11492</name>
</gene>
<dbReference type="Gene3D" id="3.40.50.970">
    <property type="match status" value="1"/>
</dbReference>
<evidence type="ECO:0000259" key="5">
    <source>
        <dbReference type="Pfam" id="PF00676"/>
    </source>
</evidence>
<evidence type="ECO:0000256" key="3">
    <source>
        <dbReference type="ARBA" id="ARBA00023052"/>
    </source>
</evidence>
<dbReference type="CDD" id="cd02000">
    <property type="entry name" value="TPP_E1_PDC_ADC_BCADC"/>
    <property type="match status" value="1"/>
</dbReference>
<dbReference type="Proteomes" id="UP000199181">
    <property type="component" value="Unassembled WGS sequence"/>
</dbReference>
<keyword evidence="2 4" id="KW-0560">Oxidoreductase</keyword>
<dbReference type="InterPro" id="IPR050771">
    <property type="entry name" value="Alpha-ketoacid_DH_E1_comp"/>
</dbReference>
<dbReference type="InterPro" id="IPR001017">
    <property type="entry name" value="DH_E1"/>
</dbReference>
<dbReference type="SUPFAM" id="SSF52518">
    <property type="entry name" value="Thiamin diphosphate-binding fold (THDP-binding)"/>
    <property type="match status" value="1"/>
</dbReference>
<keyword evidence="3 4" id="KW-0786">Thiamine pyrophosphate</keyword>
<protein>
    <recommendedName>
        <fullName evidence="4">2-oxoisovalerate dehydrogenase subunit alpha</fullName>
        <ecNumber evidence="4">1.2.4.4</ecNumber>
    </recommendedName>
    <alternativeName>
        <fullName evidence="4">Branched-chain alpha-keto acid dehydrogenase E1 component alpha chain</fullName>
    </alternativeName>
</protein>
<evidence type="ECO:0000256" key="2">
    <source>
        <dbReference type="ARBA" id="ARBA00023002"/>
    </source>
</evidence>
<accession>A0A1I0KVA4</accession>
<organism evidence="6 7">
    <name type="scientific">Stigmatella erecta</name>
    <dbReference type="NCBI Taxonomy" id="83460"/>
    <lineage>
        <taxon>Bacteria</taxon>
        <taxon>Pseudomonadati</taxon>
        <taxon>Myxococcota</taxon>
        <taxon>Myxococcia</taxon>
        <taxon>Myxococcales</taxon>
        <taxon>Cystobacterineae</taxon>
        <taxon>Archangiaceae</taxon>
        <taxon>Stigmatella</taxon>
    </lineage>
</organism>
<comment type="function">
    <text evidence="4">The branched-chain alpha-keto dehydrogenase complex catalyzes the overall conversion of alpha-keto acids to acyl-CoA and CO(2). It contains multiple copies of three enzymatic components: branched-chain alpha-keto acid decarboxylase (E1), lipoamide acyltransferase (E2) and lipoamide dehydrogenase (E3).</text>
</comment>
<dbReference type="GO" id="GO:0003863">
    <property type="term" value="F:branched-chain 2-oxo acid dehydrogenase activity"/>
    <property type="evidence" value="ECO:0007669"/>
    <property type="project" value="UniProtKB-EC"/>
</dbReference>
<dbReference type="InterPro" id="IPR029061">
    <property type="entry name" value="THDP-binding"/>
</dbReference>
<dbReference type="GO" id="GO:0009083">
    <property type="term" value="P:branched-chain amino acid catabolic process"/>
    <property type="evidence" value="ECO:0007669"/>
    <property type="project" value="TreeGrafter"/>
</dbReference>
<evidence type="ECO:0000313" key="6">
    <source>
        <dbReference type="EMBL" id="SEU29333.1"/>
    </source>
</evidence>
<dbReference type="EMBL" id="FOIJ01000014">
    <property type="protein sequence ID" value="SEU29333.1"/>
    <property type="molecule type" value="Genomic_DNA"/>
</dbReference>
<dbReference type="AlphaFoldDB" id="A0A1I0KVA4"/>
<proteinExistence type="inferred from homology"/>
<comment type="cofactor">
    <cofactor evidence="1 4">
        <name>thiamine diphosphate</name>
        <dbReference type="ChEBI" id="CHEBI:58937"/>
    </cofactor>
</comment>
<dbReference type="PANTHER" id="PTHR43380:SF1">
    <property type="entry name" value="2-OXOISOVALERATE DEHYDROGENASE SUBUNIT ALPHA, MITOCHONDRIAL"/>
    <property type="match status" value="1"/>
</dbReference>
<sequence length="337" mass="37518">MSRPRLLNREEASAPLTLDRELLVRIHDLMVKARVLEERLIQMYKQGHGFFWIGGPGEEAFNVPLGLLMKKGQGPAFDYLHAHYRQSATMLALGEEPIGALRQMKNTASDPYSGGRNFAGHFSKREWNIAPVSSPIEVQYAIAPGTAMAQKRHGGDGITIVTGGDAGTAEGDFASCLIWSSRPANPLPILIIVTNNHWGISTSAEDQHGETHVADRGRAFNIRSKTINGNDPVTSYRELKEAMEYVRQERKPFLLEAQVSRLYGHSSASGANFVTHEVDCLKEFETRLEGEGVLTREQMDALRNRYTEELAAAARLVRDEPLPGPETLWNHVYAEKK</sequence>
<evidence type="ECO:0000256" key="4">
    <source>
        <dbReference type="RuleBase" id="RU365014"/>
    </source>
</evidence>
<comment type="catalytic activity">
    <reaction evidence="4">
        <text>N(6)-[(R)-lipoyl]-L-lysyl-[protein] + 3-methyl-2-oxobutanoate + H(+) = N(6)-[(R)-S(8)-2-methylpropanoyldihydrolipoyl]-L-lysyl-[protein] + CO2</text>
        <dbReference type="Rhea" id="RHEA:13457"/>
        <dbReference type="Rhea" id="RHEA-COMP:10474"/>
        <dbReference type="Rhea" id="RHEA-COMP:10497"/>
        <dbReference type="ChEBI" id="CHEBI:11851"/>
        <dbReference type="ChEBI" id="CHEBI:15378"/>
        <dbReference type="ChEBI" id="CHEBI:16526"/>
        <dbReference type="ChEBI" id="CHEBI:83099"/>
        <dbReference type="ChEBI" id="CHEBI:83142"/>
        <dbReference type="EC" id="1.2.4.4"/>
    </reaction>
</comment>
<dbReference type="PANTHER" id="PTHR43380">
    <property type="entry name" value="2-OXOISOVALERATE DEHYDROGENASE SUBUNIT ALPHA, MITOCHONDRIAL"/>
    <property type="match status" value="1"/>
</dbReference>
<evidence type="ECO:0000256" key="1">
    <source>
        <dbReference type="ARBA" id="ARBA00001964"/>
    </source>
</evidence>